<reference evidence="2" key="1">
    <citation type="journal article" date="2017" name="Nat. Commun.">
        <title>The asparagus genome sheds light on the origin and evolution of a young Y chromosome.</title>
        <authorList>
            <person name="Harkess A."/>
            <person name="Zhou J."/>
            <person name="Xu C."/>
            <person name="Bowers J.E."/>
            <person name="Van der Hulst R."/>
            <person name="Ayyampalayam S."/>
            <person name="Mercati F."/>
            <person name="Riccardi P."/>
            <person name="McKain M.R."/>
            <person name="Kakrana A."/>
            <person name="Tang H."/>
            <person name="Ray J."/>
            <person name="Groenendijk J."/>
            <person name="Arikit S."/>
            <person name="Mathioni S.M."/>
            <person name="Nakano M."/>
            <person name="Shan H."/>
            <person name="Telgmann-Rauber A."/>
            <person name="Kanno A."/>
            <person name="Yue Z."/>
            <person name="Chen H."/>
            <person name="Li W."/>
            <person name="Chen Y."/>
            <person name="Xu X."/>
            <person name="Zhang Y."/>
            <person name="Luo S."/>
            <person name="Chen H."/>
            <person name="Gao J."/>
            <person name="Mao Z."/>
            <person name="Pires J.C."/>
            <person name="Luo M."/>
            <person name="Kudrna D."/>
            <person name="Wing R.A."/>
            <person name="Meyers B.C."/>
            <person name="Yi K."/>
            <person name="Kong H."/>
            <person name="Lavrijsen P."/>
            <person name="Sunseri F."/>
            <person name="Falavigna A."/>
            <person name="Ye Y."/>
            <person name="Leebens-Mack J.H."/>
            <person name="Chen G."/>
        </authorList>
    </citation>
    <scope>NUCLEOTIDE SEQUENCE [LARGE SCALE GENOMIC DNA]</scope>
    <source>
        <strain evidence="2">cv. DH0086</strain>
    </source>
</reference>
<feature type="non-terminal residue" evidence="1">
    <location>
        <position position="78"/>
    </location>
</feature>
<proteinExistence type="predicted"/>
<organism evidence="1 2">
    <name type="scientific">Asparagus officinalis</name>
    <name type="common">Garden asparagus</name>
    <dbReference type="NCBI Taxonomy" id="4686"/>
    <lineage>
        <taxon>Eukaryota</taxon>
        <taxon>Viridiplantae</taxon>
        <taxon>Streptophyta</taxon>
        <taxon>Embryophyta</taxon>
        <taxon>Tracheophyta</taxon>
        <taxon>Spermatophyta</taxon>
        <taxon>Magnoliopsida</taxon>
        <taxon>Liliopsida</taxon>
        <taxon>Asparagales</taxon>
        <taxon>Asparagaceae</taxon>
        <taxon>Asparagoideae</taxon>
        <taxon>Asparagus</taxon>
    </lineage>
</organism>
<gene>
    <name evidence="1" type="ORF">A4U43_C04F18910</name>
</gene>
<name>A0A5P1F6N7_ASPOF</name>
<protein>
    <submittedName>
        <fullName evidence="1">Uncharacterized protein</fullName>
    </submittedName>
</protein>
<evidence type="ECO:0000313" key="2">
    <source>
        <dbReference type="Proteomes" id="UP000243459"/>
    </source>
</evidence>
<feature type="non-terminal residue" evidence="1">
    <location>
        <position position="1"/>
    </location>
</feature>
<evidence type="ECO:0000313" key="1">
    <source>
        <dbReference type="EMBL" id="ONK72389.1"/>
    </source>
</evidence>
<dbReference type="Gramene" id="ONK72389">
    <property type="protein sequence ID" value="ONK72389"/>
    <property type="gene ID" value="A4U43_C04F18910"/>
</dbReference>
<keyword evidence="2" id="KW-1185">Reference proteome</keyword>
<sequence>FGRIGRLVLRIATYGSQQADQDCHCRHCVILSTLQASLLHRKHIDGIEDLDKELQYLKKALRLESKLLILWSMCSMDK</sequence>
<dbReference type="Proteomes" id="UP000243459">
    <property type="component" value="Chromosome 4"/>
</dbReference>
<accession>A0A5P1F6N7</accession>
<dbReference type="AlphaFoldDB" id="A0A5P1F6N7"/>
<dbReference type="EMBL" id="CM007384">
    <property type="protein sequence ID" value="ONK72389.1"/>
    <property type="molecule type" value="Genomic_DNA"/>
</dbReference>